<dbReference type="Proteomes" id="UP001595891">
    <property type="component" value="Unassembled WGS sequence"/>
</dbReference>
<evidence type="ECO:0000313" key="2">
    <source>
        <dbReference type="Proteomes" id="UP001595891"/>
    </source>
</evidence>
<organism evidence="1 2">
    <name type="scientific">Sphaerisporangium corydalis</name>
    <dbReference type="NCBI Taxonomy" id="1441875"/>
    <lineage>
        <taxon>Bacteria</taxon>
        <taxon>Bacillati</taxon>
        <taxon>Actinomycetota</taxon>
        <taxon>Actinomycetes</taxon>
        <taxon>Streptosporangiales</taxon>
        <taxon>Streptosporangiaceae</taxon>
        <taxon>Sphaerisporangium</taxon>
    </lineage>
</organism>
<dbReference type="EMBL" id="JBHSFN010000012">
    <property type="protein sequence ID" value="MFC4588463.1"/>
    <property type="molecule type" value="Genomic_DNA"/>
</dbReference>
<accession>A0ABV9EI67</accession>
<dbReference type="PROSITE" id="PS51257">
    <property type="entry name" value="PROKAR_LIPOPROTEIN"/>
    <property type="match status" value="1"/>
</dbReference>
<dbReference type="SUPFAM" id="SSF53850">
    <property type="entry name" value="Periplasmic binding protein-like II"/>
    <property type="match status" value="1"/>
</dbReference>
<comment type="caution">
    <text evidence="1">The sequence shown here is derived from an EMBL/GenBank/DDBJ whole genome shotgun (WGS) entry which is preliminary data.</text>
</comment>
<sequence>MDRRRALAVLSAVAAAGVTGCGGEPPLRVAVVWSGWELARFRDVLGGREAVVYSAGDNIAALLRNPVAPAATPDVAIVPRPGLVEDPAICARLRPVRSGDPAYWRDLLRCGPDDSVRGVWFKVAHKSLVWYRPEAVPLPPEDFEQWLEMCRRRALTSPPLAIGAADGWVLTDWFENVLVGIDRAAYRTLHEKDGDWASAPVREALTRLARLWSIENLLPGGGRRALVTQFHDSVLDVFRYGRADMLAAPDFAWPVIDRYRSPGRAAWRFPFPGPRGAPRPPVVAGGDAVVALDSGGERGVAFVEQLTGAGGIAGLESWAAAGGFLSLNGAVTHYPPAMRGLAAELAGEIEFDLSDRLTGALAGGDGQGLWQVLTDMFVAVTVDRTRADQAAGTAVAALKRLSEAAPS</sequence>
<keyword evidence="2" id="KW-1185">Reference proteome</keyword>
<dbReference type="RefSeq" id="WP_262843345.1">
    <property type="nucleotide sequence ID" value="NZ_JANZYP010000017.1"/>
</dbReference>
<reference evidence="2" key="1">
    <citation type="journal article" date="2019" name="Int. J. Syst. Evol. Microbiol.">
        <title>The Global Catalogue of Microorganisms (GCM) 10K type strain sequencing project: providing services to taxonomists for standard genome sequencing and annotation.</title>
        <authorList>
            <consortium name="The Broad Institute Genomics Platform"/>
            <consortium name="The Broad Institute Genome Sequencing Center for Infectious Disease"/>
            <person name="Wu L."/>
            <person name="Ma J."/>
        </authorList>
    </citation>
    <scope>NUCLEOTIDE SEQUENCE [LARGE SCALE GENOMIC DNA]</scope>
    <source>
        <strain evidence="2">CCUG 49560</strain>
    </source>
</reference>
<name>A0ABV9EI67_9ACTN</name>
<gene>
    <name evidence="1" type="ORF">ACFO8L_20410</name>
</gene>
<evidence type="ECO:0008006" key="3">
    <source>
        <dbReference type="Google" id="ProtNLM"/>
    </source>
</evidence>
<protein>
    <recommendedName>
        <fullName evidence="3">Carbohydrate ABC transporter substrate-binding protein</fullName>
    </recommendedName>
</protein>
<dbReference type="Gene3D" id="3.40.190.10">
    <property type="entry name" value="Periplasmic binding protein-like II"/>
    <property type="match status" value="1"/>
</dbReference>
<evidence type="ECO:0000313" key="1">
    <source>
        <dbReference type="EMBL" id="MFC4588463.1"/>
    </source>
</evidence>
<proteinExistence type="predicted"/>